<evidence type="ECO:0000256" key="5">
    <source>
        <dbReference type="ARBA" id="ARBA00022598"/>
    </source>
</evidence>
<keyword evidence="16" id="KW-1185">Reference proteome</keyword>
<comment type="pathway">
    <text evidence="2 12">Lipid metabolism; malonyl-CoA biosynthesis; malonyl-CoA from acetyl-CoA: step 1/1.</text>
</comment>
<evidence type="ECO:0000259" key="13">
    <source>
        <dbReference type="PROSITE" id="PS50975"/>
    </source>
</evidence>
<dbReference type="PANTHER" id="PTHR48095:SF2">
    <property type="entry name" value="BIOTIN CARBOXYLASE, CHLOROPLASTIC"/>
    <property type="match status" value="1"/>
</dbReference>
<proteinExistence type="predicted"/>
<evidence type="ECO:0000313" key="15">
    <source>
        <dbReference type="EMBL" id="MDA7026997.1"/>
    </source>
</evidence>
<evidence type="ECO:0000256" key="2">
    <source>
        <dbReference type="ARBA" id="ARBA00004956"/>
    </source>
</evidence>
<dbReference type="PROSITE" id="PS50979">
    <property type="entry name" value="BC"/>
    <property type="match status" value="1"/>
</dbReference>
<dbReference type="SUPFAM" id="SSF51246">
    <property type="entry name" value="Rudiment single hybrid motif"/>
    <property type="match status" value="1"/>
</dbReference>
<dbReference type="PROSITE" id="PS50975">
    <property type="entry name" value="ATP_GRASP"/>
    <property type="match status" value="1"/>
</dbReference>
<dbReference type="NCBIfam" id="NF004085">
    <property type="entry name" value="PRK05586.1"/>
    <property type="match status" value="1"/>
</dbReference>
<sequence length="450" mass="49592">MIKKLLIANRGEIAVRIIRSCKELGIDTVAVYSEADKDALHVQMADEAFCIGPKFSKDSYLNITNIVSVAKITGADAIHPGYGFLAENADFAELCEQVNVTFVGPTAEAISKMGTKDVARETMKAAGVPIVPGSKGIIEEIEDAVSLARDIGYPVIIKATAGGGGKGIRIARTEEELINGIKITQQEAATAFGNPGVYIEKYIEDFRHVEIQVLADTYGNTIHLGERDCSIQRRLQKLLEETPSPALDEKIREQMGQAAVKAAEAVQYTGAGTVEFIYDYREQKFYFMEMNTRIQVEHPVTEMVTGVDLIKEQIKVASGESLSLSQDDVTFTGWAMECRINAENPEKNFMPSAGKIEMYLPPGGLGVRIDSAVYPGYTIPPYYDSMIAKVITYGKTRDEAISRMKRALSEFVIEGIHTTIPFHLKLLEHETFVSGEFNTKFLEIFDVMGS</sequence>
<evidence type="ECO:0000256" key="4">
    <source>
        <dbReference type="ARBA" id="ARBA00013263"/>
    </source>
</evidence>
<dbReference type="InterPro" id="IPR004549">
    <property type="entry name" value="Acetyl_CoA_COase_biotin_COase"/>
</dbReference>
<dbReference type="InterPro" id="IPR011764">
    <property type="entry name" value="Biotin_carboxylation_dom"/>
</dbReference>
<dbReference type="Pfam" id="PF00289">
    <property type="entry name" value="Biotin_carb_N"/>
    <property type="match status" value="1"/>
</dbReference>
<keyword evidence="12" id="KW-0444">Lipid biosynthesis</keyword>
<dbReference type="InterPro" id="IPR051602">
    <property type="entry name" value="ACC_Biotin_Carboxylase"/>
</dbReference>
<evidence type="ECO:0000256" key="1">
    <source>
        <dbReference type="ARBA" id="ARBA00003761"/>
    </source>
</evidence>
<dbReference type="EC" id="6.3.4.14" evidence="4 12"/>
<gene>
    <name evidence="15" type="primary">accC</name>
    <name evidence="15" type="ORF">PJ311_10295</name>
</gene>
<dbReference type="InterPro" id="IPR016185">
    <property type="entry name" value="PreATP-grasp_dom_sf"/>
</dbReference>
<accession>A0ABT4X4I1</accession>
<protein>
    <recommendedName>
        <fullName evidence="4 12">Biotin carboxylase</fullName>
        <ecNumber evidence="4 12">6.3.4.14</ecNumber>
    </recommendedName>
    <alternativeName>
        <fullName evidence="12">Acetyl-coenzyme A carboxylase biotin carboxylase subunit A</fullName>
    </alternativeName>
</protein>
<dbReference type="Gene3D" id="3.30.470.20">
    <property type="entry name" value="ATP-grasp fold, B domain"/>
    <property type="match status" value="1"/>
</dbReference>
<dbReference type="RefSeq" id="WP_271340859.1">
    <property type="nucleotide sequence ID" value="NZ_JAQKAB010000006.1"/>
</dbReference>
<comment type="function">
    <text evidence="1 12">This protein is a component of the acetyl coenzyme A carboxylase complex; first, biotin carboxylase catalyzes the carboxylation of the carrier protein and then the transcarboxylase transfers the carboxyl group to form malonyl-CoA.</text>
</comment>
<evidence type="ECO:0000256" key="8">
    <source>
        <dbReference type="ARBA" id="ARBA00022840"/>
    </source>
</evidence>
<evidence type="ECO:0000256" key="10">
    <source>
        <dbReference type="ARBA" id="ARBA00048600"/>
    </source>
</evidence>
<comment type="subunit">
    <text evidence="3 12">Acetyl-CoA carboxylase is a heterohexamer of biotin carboxyl carrier protein, biotin carboxylase and the two subunits of carboxyl transferase in a 2:2 complex.</text>
</comment>
<keyword evidence="12" id="KW-0092">Biotin</keyword>
<evidence type="ECO:0000259" key="14">
    <source>
        <dbReference type="PROSITE" id="PS50979"/>
    </source>
</evidence>
<dbReference type="SUPFAM" id="SSF52440">
    <property type="entry name" value="PreATP-grasp domain"/>
    <property type="match status" value="1"/>
</dbReference>
<name>A0ABT4X4I1_9BACI</name>
<comment type="catalytic activity">
    <reaction evidence="10 12">
        <text>N(6)-biotinyl-L-lysyl-[protein] + hydrogencarbonate + ATP = N(6)-carboxybiotinyl-L-lysyl-[protein] + ADP + phosphate + H(+)</text>
        <dbReference type="Rhea" id="RHEA:13501"/>
        <dbReference type="Rhea" id="RHEA-COMP:10505"/>
        <dbReference type="Rhea" id="RHEA-COMP:10506"/>
        <dbReference type="ChEBI" id="CHEBI:15378"/>
        <dbReference type="ChEBI" id="CHEBI:17544"/>
        <dbReference type="ChEBI" id="CHEBI:30616"/>
        <dbReference type="ChEBI" id="CHEBI:43474"/>
        <dbReference type="ChEBI" id="CHEBI:83144"/>
        <dbReference type="ChEBI" id="CHEBI:83145"/>
        <dbReference type="ChEBI" id="CHEBI:456216"/>
        <dbReference type="EC" id="6.3.4.14"/>
    </reaction>
</comment>
<comment type="caution">
    <text evidence="15">The sequence shown here is derived from an EMBL/GenBank/DDBJ whole genome shotgun (WGS) entry which is preliminary data.</text>
</comment>
<feature type="domain" description="ATP-grasp" evidence="13">
    <location>
        <begin position="120"/>
        <end position="318"/>
    </location>
</feature>
<evidence type="ECO:0000256" key="3">
    <source>
        <dbReference type="ARBA" id="ARBA00011750"/>
    </source>
</evidence>
<dbReference type="Proteomes" id="UP001211894">
    <property type="component" value="Unassembled WGS sequence"/>
</dbReference>
<dbReference type="InterPro" id="IPR005481">
    <property type="entry name" value="BC-like_N"/>
</dbReference>
<dbReference type="PANTHER" id="PTHR48095">
    <property type="entry name" value="PYRUVATE CARBOXYLASE SUBUNIT A"/>
    <property type="match status" value="1"/>
</dbReference>
<evidence type="ECO:0000256" key="9">
    <source>
        <dbReference type="ARBA" id="ARBA00022842"/>
    </source>
</evidence>
<keyword evidence="12" id="KW-0443">Lipid metabolism</keyword>
<dbReference type="EMBL" id="JAQKAB010000006">
    <property type="protein sequence ID" value="MDA7026997.1"/>
    <property type="molecule type" value="Genomic_DNA"/>
</dbReference>
<dbReference type="InterPro" id="IPR011054">
    <property type="entry name" value="Rudment_hybrid_motif"/>
</dbReference>
<dbReference type="NCBIfam" id="NF006367">
    <property type="entry name" value="PRK08591.1"/>
    <property type="match status" value="1"/>
</dbReference>
<keyword evidence="5 12" id="KW-0436">Ligase</keyword>
<evidence type="ECO:0000256" key="6">
    <source>
        <dbReference type="ARBA" id="ARBA00022723"/>
    </source>
</evidence>
<dbReference type="PROSITE" id="PS00867">
    <property type="entry name" value="CPSASE_2"/>
    <property type="match status" value="1"/>
</dbReference>
<dbReference type="SMART" id="SM00878">
    <property type="entry name" value="Biotin_carb_C"/>
    <property type="match status" value="1"/>
</dbReference>
<keyword evidence="12" id="KW-0276">Fatty acid metabolism</keyword>
<dbReference type="InterPro" id="IPR005479">
    <property type="entry name" value="CPAse_ATP-bd"/>
</dbReference>
<dbReference type="SUPFAM" id="SSF56059">
    <property type="entry name" value="Glutathione synthetase ATP-binding domain-like"/>
    <property type="match status" value="1"/>
</dbReference>
<keyword evidence="6" id="KW-0479">Metal-binding</keyword>
<reference evidence="15 16" key="1">
    <citation type="submission" date="2023-01" db="EMBL/GenBank/DDBJ databases">
        <title>Bacillus changyiensis sp. nov., isolated from a coastal deposit.</title>
        <authorList>
            <person name="Xiao G."/>
            <person name="Lai Q."/>
            <person name="Hu Z."/>
            <person name="Shao Z."/>
        </authorList>
    </citation>
    <scope>NUCLEOTIDE SEQUENCE [LARGE SCALE GENOMIC DNA]</scope>
    <source>
        <strain evidence="15 16">CLL-7-23</strain>
    </source>
</reference>
<dbReference type="GO" id="GO:0004075">
    <property type="term" value="F:biotin carboxylase activity"/>
    <property type="evidence" value="ECO:0007669"/>
    <property type="project" value="UniProtKB-EC"/>
</dbReference>
<keyword evidence="7 11" id="KW-0547">Nucleotide-binding</keyword>
<feature type="domain" description="Biotin carboxylation" evidence="14">
    <location>
        <begin position="1"/>
        <end position="447"/>
    </location>
</feature>
<evidence type="ECO:0000256" key="7">
    <source>
        <dbReference type="ARBA" id="ARBA00022741"/>
    </source>
</evidence>
<keyword evidence="9" id="KW-0460">Magnesium</keyword>
<evidence type="ECO:0000256" key="11">
    <source>
        <dbReference type="PROSITE-ProRule" id="PRU00409"/>
    </source>
</evidence>
<evidence type="ECO:0000313" key="16">
    <source>
        <dbReference type="Proteomes" id="UP001211894"/>
    </source>
</evidence>
<dbReference type="Pfam" id="PF02786">
    <property type="entry name" value="CPSase_L_D2"/>
    <property type="match status" value="1"/>
</dbReference>
<keyword evidence="8 11" id="KW-0067">ATP-binding</keyword>
<dbReference type="InterPro" id="IPR005482">
    <property type="entry name" value="Biotin_COase_C"/>
</dbReference>
<dbReference type="InterPro" id="IPR011761">
    <property type="entry name" value="ATP-grasp"/>
</dbReference>
<keyword evidence="12" id="KW-0275">Fatty acid biosynthesis</keyword>
<organism evidence="15 16">
    <name type="scientific">Bacillus changyiensis</name>
    <dbReference type="NCBI Taxonomy" id="3004103"/>
    <lineage>
        <taxon>Bacteria</taxon>
        <taxon>Bacillati</taxon>
        <taxon>Bacillota</taxon>
        <taxon>Bacilli</taxon>
        <taxon>Bacillales</taxon>
        <taxon>Bacillaceae</taxon>
        <taxon>Bacillus</taxon>
    </lineage>
</organism>
<dbReference type="Pfam" id="PF02785">
    <property type="entry name" value="Biotin_carb_C"/>
    <property type="match status" value="1"/>
</dbReference>
<dbReference type="NCBIfam" id="TIGR00514">
    <property type="entry name" value="accC"/>
    <property type="match status" value="1"/>
</dbReference>
<evidence type="ECO:0000256" key="12">
    <source>
        <dbReference type="RuleBase" id="RU365063"/>
    </source>
</evidence>
<dbReference type="PROSITE" id="PS00866">
    <property type="entry name" value="CPSASE_1"/>
    <property type="match status" value="1"/>
</dbReference>